<sequence length="838" mass="95835">MEQNESVYSMYTRFTDIVNTLGALGKTFTNSEKVKKIIKSLPKEWRQKRTAIEEAKDLNTLPLDDLIGSLISYEEDLAAEKGHKEKKKSIALKASKYESDEESELDDEELALLARRFRKFFKKTGERRIFRNFKNHREKKEAITCYECKKPGHIRSECLLINKLKKKAIVATWDDSEEDSSDEEGSQEVSNLALMAIGGDDDLNEGLKKKKNKRYLDSSCSRHMTGNYAWFSSFTKIENGRDVSFGDNSKGKILGIGNVGDPSRGVTTRSSLRNTCEHNAFISQIEPKSFADAENDESWIMAMQEELNQFERNNVWELVPKPEHQSVIEFSSCMSKEFEMSMMGELKYFIGLQIKQNEEGIFINQAKYVKDLLKRFGIDDSKTKNTPMSTTTKLDKDEKGKEMDIKMYRVTLSPFRPLLRNRRRKSVPPRNPIPPREVSEFARIHFPTPSLAKQFEDRFDGQKVLDSFYIEIDDFSNLVVCGRSVRDMLQPWVSAIDFDDRVYPNLVRVFYSNMKISATRLNRIVTQVGGVPIEFDDIDLADFLGISSEGHDIYTSRKTLFFDTFCHTDGVRNICRRRDLSNEICLLPFRSQLLPLQVHILHTILQHIVTPRKGHSDEVMRLDVGLLDSLLSDHPINLGYVIVRHMLSTPAVNHCLLPYGSIITKILRRFEVPLLDIGHMETRQIGPEAMTSIGGHPHPPRRRFVPRPPADSDSEEHAIDADIHSSSEPPLAPEQPPAPEPSAVPEQPYAFVPPPVPVQPPASDVVQQLIVDVHRIFERQQLILDRLDSFSRDHQQLRFDFQTFQQQSIDQQLELIAGQHTLLSYFGYDPGSTSSPPP</sequence>
<evidence type="ECO:0000313" key="1">
    <source>
        <dbReference type="EMBL" id="KAH9772303.1"/>
    </source>
</evidence>
<comment type="caution">
    <text evidence="1">The sequence shown here is derived from an EMBL/GenBank/DDBJ whole genome shotgun (WGS) entry which is preliminary data.</text>
</comment>
<dbReference type="Proteomes" id="UP000829398">
    <property type="component" value="Chromosome 4"/>
</dbReference>
<proteinExistence type="predicted"/>
<gene>
    <name evidence="1" type="ORF">KPL71_012983</name>
</gene>
<name>A0ACB8LGB9_CITSI</name>
<protein>
    <submittedName>
        <fullName evidence="1">Uncharacterized protein</fullName>
    </submittedName>
</protein>
<keyword evidence="2" id="KW-1185">Reference proteome</keyword>
<accession>A0ACB8LGB9</accession>
<dbReference type="EMBL" id="CM039173">
    <property type="protein sequence ID" value="KAH9772303.1"/>
    <property type="molecule type" value="Genomic_DNA"/>
</dbReference>
<reference evidence="2" key="1">
    <citation type="journal article" date="2023" name="Hortic. Res.">
        <title>A chromosome-level phased genome enabling allele-level studies in sweet orange: a case study on citrus Huanglongbing tolerance.</title>
        <authorList>
            <person name="Wu B."/>
            <person name="Yu Q."/>
            <person name="Deng Z."/>
            <person name="Duan Y."/>
            <person name="Luo F."/>
            <person name="Gmitter F. Jr."/>
        </authorList>
    </citation>
    <scope>NUCLEOTIDE SEQUENCE [LARGE SCALE GENOMIC DNA]</scope>
    <source>
        <strain evidence="2">cv. Valencia</strain>
    </source>
</reference>
<evidence type="ECO:0000313" key="2">
    <source>
        <dbReference type="Proteomes" id="UP000829398"/>
    </source>
</evidence>
<organism evidence="1 2">
    <name type="scientific">Citrus sinensis</name>
    <name type="common">Sweet orange</name>
    <name type="synonym">Citrus aurantium var. sinensis</name>
    <dbReference type="NCBI Taxonomy" id="2711"/>
    <lineage>
        <taxon>Eukaryota</taxon>
        <taxon>Viridiplantae</taxon>
        <taxon>Streptophyta</taxon>
        <taxon>Embryophyta</taxon>
        <taxon>Tracheophyta</taxon>
        <taxon>Spermatophyta</taxon>
        <taxon>Magnoliopsida</taxon>
        <taxon>eudicotyledons</taxon>
        <taxon>Gunneridae</taxon>
        <taxon>Pentapetalae</taxon>
        <taxon>rosids</taxon>
        <taxon>malvids</taxon>
        <taxon>Sapindales</taxon>
        <taxon>Rutaceae</taxon>
        <taxon>Aurantioideae</taxon>
        <taxon>Citrus</taxon>
    </lineage>
</organism>